<sequence length="112" mass="12612">CPIFEGISTDDAHAPSFNILAQTPPSKTVHFRQPCDYSKSKGKKRKGKKHVETPPGSDSDSYSNFLGQTKKKKTKKATKVKVAETSKPYIRRKTKRDEPELPKSKKPKKVVK</sequence>
<dbReference type="AlphaFoldDB" id="A0A9J5ZKI8"/>
<evidence type="ECO:0000313" key="2">
    <source>
        <dbReference type="EMBL" id="KAG5612650.1"/>
    </source>
</evidence>
<comment type="caution">
    <text evidence="2">The sequence shown here is derived from an EMBL/GenBank/DDBJ whole genome shotgun (WGS) entry which is preliminary data.</text>
</comment>
<keyword evidence="3" id="KW-1185">Reference proteome</keyword>
<evidence type="ECO:0000256" key="1">
    <source>
        <dbReference type="SAM" id="MobiDB-lite"/>
    </source>
</evidence>
<protein>
    <submittedName>
        <fullName evidence="2">Uncharacterized protein</fullName>
    </submittedName>
</protein>
<accession>A0A9J5ZKI8</accession>
<reference evidence="2 3" key="1">
    <citation type="submission" date="2020-09" db="EMBL/GenBank/DDBJ databases">
        <title>De no assembly of potato wild relative species, Solanum commersonii.</title>
        <authorList>
            <person name="Cho K."/>
        </authorList>
    </citation>
    <scope>NUCLEOTIDE SEQUENCE [LARGE SCALE GENOMIC DNA]</scope>
    <source>
        <strain evidence="2">LZ3.2</strain>
        <tissue evidence="2">Leaf</tissue>
    </source>
</reference>
<name>A0A9J5ZKI8_SOLCO</name>
<feature type="compositionally biased region" description="Basic residues" evidence="1">
    <location>
        <begin position="40"/>
        <end position="49"/>
    </location>
</feature>
<feature type="region of interest" description="Disordered" evidence="1">
    <location>
        <begin position="1"/>
        <end position="112"/>
    </location>
</feature>
<feature type="non-terminal residue" evidence="2">
    <location>
        <position position="112"/>
    </location>
</feature>
<dbReference type="EMBL" id="JACXVP010000004">
    <property type="protein sequence ID" value="KAG5612650.1"/>
    <property type="molecule type" value="Genomic_DNA"/>
</dbReference>
<feature type="non-terminal residue" evidence="2">
    <location>
        <position position="1"/>
    </location>
</feature>
<gene>
    <name evidence="2" type="ORF">H5410_023931</name>
</gene>
<dbReference type="Proteomes" id="UP000824120">
    <property type="component" value="Chromosome 4"/>
</dbReference>
<organism evidence="2 3">
    <name type="scientific">Solanum commersonii</name>
    <name type="common">Commerson's wild potato</name>
    <name type="synonym">Commerson's nightshade</name>
    <dbReference type="NCBI Taxonomy" id="4109"/>
    <lineage>
        <taxon>Eukaryota</taxon>
        <taxon>Viridiplantae</taxon>
        <taxon>Streptophyta</taxon>
        <taxon>Embryophyta</taxon>
        <taxon>Tracheophyta</taxon>
        <taxon>Spermatophyta</taxon>
        <taxon>Magnoliopsida</taxon>
        <taxon>eudicotyledons</taxon>
        <taxon>Gunneridae</taxon>
        <taxon>Pentapetalae</taxon>
        <taxon>asterids</taxon>
        <taxon>lamiids</taxon>
        <taxon>Solanales</taxon>
        <taxon>Solanaceae</taxon>
        <taxon>Solanoideae</taxon>
        <taxon>Solaneae</taxon>
        <taxon>Solanum</taxon>
    </lineage>
</organism>
<feature type="compositionally biased region" description="Polar residues" evidence="1">
    <location>
        <begin position="56"/>
        <end position="67"/>
    </location>
</feature>
<evidence type="ECO:0000313" key="3">
    <source>
        <dbReference type="Proteomes" id="UP000824120"/>
    </source>
</evidence>
<proteinExistence type="predicted"/>
<feature type="compositionally biased region" description="Basic residues" evidence="1">
    <location>
        <begin position="69"/>
        <end position="79"/>
    </location>
</feature>